<evidence type="ECO:0000256" key="1">
    <source>
        <dbReference type="ARBA" id="ARBA00008366"/>
    </source>
</evidence>
<keyword evidence="3 5" id="KW-0288">FMN</keyword>
<dbReference type="PIRSF" id="PIRSF005426">
    <property type="entry name" value="Frp"/>
    <property type="match status" value="1"/>
</dbReference>
<evidence type="ECO:0000313" key="7">
    <source>
        <dbReference type="EMBL" id="RJL54857.1"/>
    </source>
</evidence>
<dbReference type="InterPro" id="IPR029479">
    <property type="entry name" value="Nitroreductase"/>
</dbReference>
<evidence type="ECO:0000259" key="6">
    <source>
        <dbReference type="Pfam" id="PF00881"/>
    </source>
</evidence>
<comment type="similarity">
    <text evidence="1 5">Belongs to the flavin oxidoreductase frp family.</text>
</comment>
<keyword evidence="4 5" id="KW-0560">Oxidoreductase</keyword>
<gene>
    <name evidence="7" type="ORF">D5071_02860</name>
</gene>
<keyword evidence="2 5" id="KW-0285">Flavoprotein</keyword>
<dbReference type="AlphaFoldDB" id="A0A419B164"/>
<dbReference type="InterPro" id="IPR000415">
    <property type="entry name" value="Nitroreductase-like"/>
</dbReference>
<dbReference type="GO" id="GO:0016491">
    <property type="term" value="F:oxidoreductase activity"/>
    <property type="evidence" value="ECO:0007669"/>
    <property type="project" value="UniProtKB-UniRule"/>
</dbReference>
<dbReference type="Proteomes" id="UP000283655">
    <property type="component" value="Unassembled WGS sequence"/>
</dbReference>
<dbReference type="InterPro" id="IPR016446">
    <property type="entry name" value="Flavin_OxRdtase_Frp"/>
</dbReference>
<feature type="domain" description="Nitroreductase" evidence="6">
    <location>
        <begin position="37"/>
        <end position="196"/>
    </location>
</feature>
<sequence>MTEVNAVQQALLEERYGAEQQKPDNIIWTPQVEALLSHKSVRTFLPEPLPLGAIETMVAAAQSASNSSALNQWSLVVITDPELKQRISDMVARSVPVNRIPWIEEAPALLLWVADLSRGAEITHAVDGAPVVLDYLDSFLMASIDAALAAQNAAVAAESIDLGIVYLGVMRNIAKELAEMINLPAYSFVTFGMAVGIPDGERTSSIRPRPAQPMVLHYNQYEQGRYRTYLDDYEKAYQAFRTRQNMSKKTWTGSVVESATSMDYMGGREKLRQTAQMRGFKLK</sequence>
<dbReference type="PANTHER" id="PTHR43425">
    <property type="entry name" value="OXYGEN-INSENSITIVE NADPH NITROREDUCTASE"/>
    <property type="match status" value="1"/>
</dbReference>
<comment type="caution">
    <text evidence="7">The sequence shown here is derived from an EMBL/GenBank/DDBJ whole genome shotgun (WGS) entry which is preliminary data.</text>
</comment>
<reference evidence="7 8" key="1">
    <citation type="submission" date="2018-09" db="EMBL/GenBank/DDBJ databases">
        <title>Phylogenetic diversity of Pectobacterium and Dickeya strains causing blackleg disease of potato in Morocco.</title>
        <authorList>
            <person name="Oulghazi S."/>
            <person name="Moumni M."/>
            <person name="Faure D."/>
        </authorList>
    </citation>
    <scope>NUCLEOTIDE SEQUENCE [LARGE SCALE GENOMIC DNA]</scope>
    <source>
        <strain evidence="7 8">S1.15.11.2D</strain>
    </source>
</reference>
<name>A0A419B164_PECCA</name>
<evidence type="ECO:0000256" key="2">
    <source>
        <dbReference type="ARBA" id="ARBA00022630"/>
    </source>
</evidence>
<evidence type="ECO:0000313" key="8">
    <source>
        <dbReference type="Proteomes" id="UP000283655"/>
    </source>
</evidence>
<dbReference type="Pfam" id="PF00881">
    <property type="entry name" value="Nitroreductase"/>
    <property type="match status" value="1"/>
</dbReference>
<dbReference type="RefSeq" id="WP_119872771.1">
    <property type="nucleotide sequence ID" value="NZ_QZDH01000005.1"/>
</dbReference>
<organism evidence="7 8">
    <name type="scientific">Pectobacterium carotovorum</name>
    <name type="common">Erwinia carotovora</name>
    <dbReference type="NCBI Taxonomy" id="554"/>
    <lineage>
        <taxon>Bacteria</taxon>
        <taxon>Pseudomonadati</taxon>
        <taxon>Pseudomonadota</taxon>
        <taxon>Gammaproteobacteria</taxon>
        <taxon>Enterobacterales</taxon>
        <taxon>Pectobacteriaceae</taxon>
        <taxon>Pectobacterium</taxon>
    </lineage>
</organism>
<proteinExistence type="inferred from homology"/>
<dbReference type="PANTHER" id="PTHR43425:SF2">
    <property type="entry name" value="OXYGEN-INSENSITIVE NADPH NITROREDUCTASE"/>
    <property type="match status" value="1"/>
</dbReference>
<keyword evidence="5" id="KW-0521">NADP</keyword>
<evidence type="ECO:0000256" key="5">
    <source>
        <dbReference type="PIRNR" id="PIRNR005426"/>
    </source>
</evidence>
<accession>A0A419B164</accession>
<protein>
    <submittedName>
        <fullName evidence="7">NADPH-dependent oxidoreductase</fullName>
    </submittedName>
</protein>
<dbReference type="Gene3D" id="3.40.109.10">
    <property type="entry name" value="NADH Oxidase"/>
    <property type="match status" value="1"/>
</dbReference>
<evidence type="ECO:0000256" key="4">
    <source>
        <dbReference type="ARBA" id="ARBA00023002"/>
    </source>
</evidence>
<dbReference type="SUPFAM" id="SSF55469">
    <property type="entry name" value="FMN-dependent nitroreductase-like"/>
    <property type="match status" value="1"/>
</dbReference>
<dbReference type="EMBL" id="QZDH01000005">
    <property type="protein sequence ID" value="RJL54857.1"/>
    <property type="molecule type" value="Genomic_DNA"/>
</dbReference>
<evidence type="ECO:0000256" key="3">
    <source>
        <dbReference type="ARBA" id="ARBA00022643"/>
    </source>
</evidence>